<organism evidence="5 6">
    <name type="scientific">Staphylococcus succinus</name>
    <dbReference type="NCBI Taxonomy" id="61015"/>
    <lineage>
        <taxon>Bacteria</taxon>
        <taxon>Bacillati</taxon>
        <taxon>Bacillota</taxon>
        <taxon>Bacilli</taxon>
        <taxon>Bacillales</taxon>
        <taxon>Staphylococcaceae</taxon>
        <taxon>Staphylococcus</taxon>
    </lineage>
</organism>
<dbReference type="SUPFAM" id="SSF46785">
    <property type="entry name" value="Winged helix' DNA-binding domain"/>
    <property type="match status" value="1"/>
</dbReference>
<dbReference type="PANTHER" id="PTHR33204">
    <property type="entry name" value="TRANSCRIPTIONAL REGULATOR, MARR FAMILY"/>
    <property type="match status" value="1"/>
</dbReference>
<keyword evidence="1" id="KW-0805">Transcription regulation</keyword>
<feature type="domain" description="HTH hxlR-type" evidence="4">
    <location>
        <begin position="17"/>
        <end position="116"/>
    </location>
</feature>
<accession>A0A9Q6HNM9</accession>
<dbReference type="GO" id="GO:0003677">
    <property type="term" value="F:DNA binding"/>
    <property type="evidence" value="ECO:0007669"/>
    <property type="project" value="UniProtKB-KW"/>
</dbReference>
<dbReference type="InterPro" id="IPR002577">
    <property type="entry name" value="HTH_HxlR"/>
</dbReference>
<keyword evidence="3" id="KW-0804">Transcription</keyword>
<evidence type="ECO:0000313" key="6">
    <source>
        <dbReference type="Proteomes" id="UP000241960"/>
    </source>
</evidence>
<reference evidence="5 6" key="1">
    <citation type="journal article" date="2016" name="Front. Microbiol.">
        <title>Comprehensive Phylogenetic Analysis of Bovine Non-aureus Staphylococci Species Based on Whole-Genome Sequencing.</title>
        <authorList>
            <person name="Naushad S."/>
            <person name="Barkema H.W."/>
            <person name="Luby C."/>
            <person name="Condas L.A."/>
            <person name="Nobrega D.B."/>
            <person name="Carson D.A."/>
            <person name="De Buck J."/>
        </authorList>
    </citation>
    <scope>NUCLEOTIDE SEQUENCE [LARGE SCALE GENOMIC DNA]</scope>
    <source>
        <strain evidence="5 6">SNUC 1231</strain>
    </source>
</reference>
<evidence type="ECO:0000313" key="5">
    <source>
        <dbReference type="EMBL" id="PTI75147.1"/>
    </source>
</evidence>
<dbReference type="PANTHER" id="PTHR33204:SF38">
    <property type="entry name" value="HTH-TYPE TRANSCRIPTIONAL ACTIVATOR HXLR"/>
    <property type="match status" value="1"/>
</dbReference>
<dbReference type="Proteomes" id="UP000241960">
    <property type="component" value="Unassembled WGS sequence"/>
</dbReference>
<comment type="caution">
    <text evidence="5">The sequence shown here is derived from an EMBL/GenBank/DDBJ whole genome shotgun (WGS) entry which is preliminary data.</text>
</comment>
<evidence type="ECO:0000256" key="3">
    <source>
        <dbReference type="ARBA" id="ARBA00023163"/>
    </source>
</evidence>
<dbReference type="AlphaFoldDB" id="A0A9Q6HNM9"/>
<dbReference type="PROSITE" id="PS51118">
    <property type="entry name" value="HTH_HXLR"/>
    <property type="match status" value="1"/>
</dbReference>
<proteinExistence type="predicted"/>
<evidence type="ECO:0000256" key="1">
    <source>
        <dbReference type="ARBA" id="ARBA00023015"/>
    </source>
</evidence>
<keyword evidence="2" id="KW-0238">DNA-binding</keyword>
<dbReference type="EMBL" id="PZFQ01000026">
    <property type="protein sequence ID" value="PTI75147.1"/>
    <property type="molecule type" value="Genomic_DNA"/>
</dbReference>
<dbReference type="InterPro" id="IPR036388">
    <property type="entry name" value="WH-like_DNA-bd_sf"/>
</dbReference>
<dbReference type="Gene3D" id="1.10.10.10">
    <property type="entry name" value="Winged helix-like DNA-binding domain superfamily/Winged helix DNA-binding domain"/>
    <property type="match status" value="1"/>
</dbReference>
<dbReference type="InterPro" id="IPR036390">
    <property type="entry name" value="WH_DNA-bd_sf"/>
</dbReference>
<protein>
    <submittedName>
        <fullName evidence="5">Transcriptional regulator</fullName>
    </submittedName>
</protein>
<dbReference type="Pfam" id="PF01638">
    <property type="entry name" value="HxlR"/>
    <property type="match status" value="1"/>
</dbReference>
<gene>
    <name evidence="5" type="ORF">BU058_08520</name>
</gene>
<evidence type="ECO:0000256" key="2">
    <source>
        <dbReference type="ARBA" id="ARBA00023125"/>
    </source>
</evidence>
<sequence>MKGLNKLIEFKNQSFNCEKELALSIIGGKWKLMIVWELLRGAPLRLNQIEKAIPNAHQRVLINQLKELEKDALVTRTIYPVMPPKVEYTLTELGESLRPLAEELYKWGIHVYNYKKIGD</sequence>
<name>A0A9Q6HNM9_9STAP</name>
<evidence type="ECO:0000259" key="4">
    <source>
        <dbReference type="PROSITE" id="PS51118"/>
    </source>
</evidence>